<feature type="domain" description="FlgD Tudor-like" evidence="7">
    <location>
        <begin position="84"/>
        <end position="217"/>
    </location>
</feature>
<dbReference type="Gene3D" id="2.60.40.4070">
    <property type="match status" value="1"/>
</dbReference>
<gene>
    <name evidence="8" type="ORF">VA613_05000</name>
</gene>
<dbReference type="InterPro" id="IPR025963">
    <property type="entry name" value="FLgD_Tudor"/>
</dbReference>
<dbReference type="Gene3D" id="2.30.30.910">
    <property type="match status" value="1"/>
</dbReference>
<keyword evidence="8" id="KW-0969">Cilium</keyword>
<protein>
    <recommendedName>
        <fullName evidence="2 5">Basal-body rod modification protein FlgD</fullName>
    </recommendedName>
</protein>
<dbReference type="Proteomes" id="UP001334732">
    <property type="component" value="Chromosome"/>
</dbReference>
<evidence type="ECO:0000256" key="3">
    <source>
        <dbReference type="ARBA" id="ARBA00022795"/>
    </source>
</evidence>
<name>A0ABZ1CLG8_9PROT</name>
<feature type="domain" description="FlgD/Vpr Ig-like" evidence="6">
    <location>
        <begin position="113"/>
        <end position="177"/>
    </location>
</feature>
<dbReference type="RefSeq" id="WP_324780758.1">
    <property type="nucleotide sequence ID" value="NZ_CP141769.1"/>
</dbReference>
<evidence type="ECO:0000313" key="9">
    <source>
        <dbReference type="Proteomes" id="UP001334732"/>
    </source>
</evidence>
<dbReference type="InterPro" id="IPR025965">
    <property type="entry name" value="FlgD/Vpr_Ig-like"/>
</dbReference>
<dbReference type="Pfam" id="PF03963">
    <property type="entry name" value="FlgD"/>
    <property type="match status" value="1"/>
</dbReference>
<organism evidence="8 9">
    <name type="scientific">Thiobacillus sedimenti</name>
    <dbReference type="NCBI Taxonomy" id="3110231"/>
    <lineage>
        <taxon>Bacteria</taxon>
        <taxon>Pseudomonadati</taxon>
        <taxon>Pseudomonadota</taxon>
        <taxon>Betaproteobacteria</taxon>
        <taxon>Nitrosomonadales</taxon>
        <taxon>Thiobacillaceae</taxon>
        <taxon>Thiobacillus</taxon>
    </lineage>
</organism>
<evidence type="ECO:0000259" key="7">
    <source>
        <dbReference type="Pfam" id="PF13861"/>
    </source>
</evidence>
<comment type="similarity">
    <text evidence="1 5">Belongs to the FlgD family.</text>
</comment>
<evidence type="ECO:0000313" key="8">
    <source>
        <dbReference type="EMBL" id="WRS40228.1"/>
    </source>
</evidence>
<keyword evidence="8" id="KW-0282">Flagellum</keyword>
<proteinExistence type="inferred from homology"/>
<evidence type="ECO:0000256" key="1">
    <source>
        <dbReference type="ARBA" id="ARBA00010577"/>
    </source>
</evidence>
<keyword evidence="9" id="KW-1185">Reference proteome</keyword>
<accession>A0ABZ1CLG8</accession>
<keyword evidence="3 5" id="KW-1005">Bacterial flagellum biogenesis</keyword>
<dbReference type="Pfam" id="PF13860">
    <property type="entry name" value="FlgD_ig"/>
    <property type="match status" value="1"/>
</dbReference>
<dbReference type="InterPro" id="IPR005648">
    <property type="entry name" value="FlgD"/>
</dbReference>
<sequence length="220" mass="22456">MSTVQDASSASSLLGATAAASKGSTADTQNRFLSLLVAQMKNQDPLNPLDNAQVTSQMAQLSTVQGIEEMNSKLAALASSLGTNQMSQAAALIGRDVLVPGNRVGPSQPDNLMGMELSRPADKVTLTIHDASGQAVRTLNLGPRDVGVGMVAWDGMTDAGTPAPAGAYSFQIDAVQGGQAVGNTALNLGVVNSVSQNAQGVQLNLAGSTSVGYADIRQIF</sequence>
<dbReference type="Pfam" id="PF13861">
    <property type="entry name" value="FLgD_tudor"/>
    <property type="match status" value="1"/>
</dbReference>
<evidence type="ECO:0000259" key="6">
    <source>
        <dbReference type="Pfam" id="PF13860"/>
    </source>
</evidence>
<keyword evidence="8" id="KW-0966">Cell projection</keyword>
<evidence type="ECO:0000256" key="4">
    <source>
        <dbReference type="ARBA" id="ARBA00024746"/>
    </source>
</evidence>
<reference evidence="8 9" key="1">
    <citation type="submission" date="2023-12" db="EMBL/GenBank/DDBJ databases">
        <title>Thiobacillus sedimentum sp. nov., a chemolithoautotrophic sulfur-oxidizing bacterium isolated from freshwater sediment.</title>
        <authorList>
            <person name="Luo J."/>
            <person name="Dai C."/>
        </authorList>
    </citation>
    <scope>NUCLEOTIDE SEQUENCE [LARGE SCALE GENOMIC DNA]</scope>
    <source>
        <strain evidence="8 9">SCUT-2</strain>
    </source>
</reference>
<comment type="function">
    <text evidence="4 5">Required for flagellar hook formation. May act as a scaffolding protein.</text>
</comment>
<evidence type="ECO:0000256" key="2">
    <source>
        <dbReference type="ARBA" id="ARBA00016013"/>
    </source>
</evidence>
<evidence type="ECO:0000256" key="5">
    <source>
        <dbReference type="RuleBase" id="RU362076"/>
    </source>
</evidence>
<dbReference type="EMBL" id="CP141769">
    <property type="protein sequence ID" value="WRS40228.1"/>
    <property type="molecule type" value="Genomic_DNA"/>
</dbReference>